<dbReference type="AlphaFoldDB" id="A0A495QUB6"/>
<feature type="domain" description="HTH cro/C1-type" evidence="1">
    <location>
        <begin position="20"/>
        <end position="57"/>
    </location>
</feature>
<dbReference type="CDD" id="cd00093">
    <property type="entry name" value="HTH_XRE"/>
    <property type="match status" value="1"/>
</dbReference>
<dbReference type="Pfam" id="PF13560">
    <property type="entry name" value="HTH_31"/>
    <property type="match status" value="1"/>
</dbReference>
<dbReference type="InterPro" id="IPR043917">
    <property type="entry name" value="DUF5753"/>
</dbReference>
<sequence>MVTEDDRTLLSSRRRLAGELRRLRDQAGLSGRQLAERIGISQSKVSRIESAITIPTAVEVASWGAAVGCSENVGAMLGVLADAAYTEVHPWSTALRDQGHLQDDIQEIEGRARTKRIYEPSLVPGLLQTAEYARRVFAMFDPPYLETDLPVVVTARLDRQAALFDPATRFEFLITEAALRWRVGPALVLLAQLDRIASLSTLENVSIGLIPHSAPARTHAPHGFVVLESIEAAPSGGHGDRDGPGDGDGDGFEADEAAALALVETVHANLTVGDPLQIALYQRQWARLEQAAVYGDDARDLLASIGADIRALAEDE</sequence>
<gene>
    <name evidence="2" type="ORF">BZB76_2506</name>
</gene>
<dbReference type="Pfam" id="PF19054">
    <property type="entry name" value="DUF5753"/>
    <property type="match status" value="1"/>
</dbReference>
<name>A0A495QUB6_9ACTN</name>
<protein>
    <submittedName>
        <fullName evidence="2">Helix-turn-helix protein</fullName>
    </submittedName>
</protein>
<comment type="caution">
    <text evidence="2">The sequence shown here is derived from an EMBL/GenBank/DDBJ whole genome shotgun (WGS) entry which is preliminary data.</text>
</comment>
<dbReference type="RefSeq" id="WP_121434362.1">
    <property type="nucleotide sequence ID" value="NZ_RBWU01000002.1"/>
</dbReference>
<dbReference type="SMART" id="SM00530">
    <property type="entry name" value="HTH_XRE"/>
    <property type="match status" value="1"/>
</dbReference>
<keyword evidence="3" id="KW-1185">Reference proteome</keyword>
<dbReference type="GO" id="GO:0003677">
    <property type="term" value="F:DNA binding"/>
    <property type="evidence" value="ECO:0007669"/>
    <property type="project" value="InterPro"/>
</dbReference>
<dbReference type="OrthoDB" id="4966777at2"/>
<evidence type="ECO:0000313" key="2">
    <source>
        <dbReference type="EMBL" id="RKS77132.1"/>
    </source>
</evidence>
<dbReference type="Proteomes" id="UP000274601">
    <property type="component" value="Unassembled WGS sequence"/>
</dbReference>
<reference evidence="2 3" key="1">
    <citation type="submission" date="2018-10" db="EMBL/GenBank/DDBJ databases">
        <title>Genomic Encyclopedia of Archaeal and Bacterial Type Strains, Phase II (KMG-II): from individual species to whole genera.</title>
        <authorList>
            <person name="Goeker M."/>
        </authorList>
    </citation>
    <scope>NUCLEOTIDE SEQUENCE [LARGE SCALE GENOMIC DNA]</scope>
    <source>
        <strain evidence="2 3">DSM 43383</strain>
    </source>
</reference>
<dbReference type="SUPFAM" id="SSF47413">
    <property type="entry name" value="lambda repressor-like DNA-binding domains"/>
    <property type="match status" value="1"/>
</dbReference>
<dbReference type="InterPro" id="IPR001387">
    <property type="entry name" value="Cro/C1-type_HTH"/>
</dbReference>
<evidence type="ECO:0000313" key="3">
    <source>
        <dbReference type="Proteomes" id="UP000274601"/>
    </source>
</evidence>
<evidence type="ECO:0000259" key="1">
    <source>
        <dbReference type="PROSITE" id="PS50943"/>
    </source>
</evidence>
<organism evidence="2 3">
    <name type="scientific">Actinomadura pelletieri DSM 43383</name>
    <dbReference type="NCBI Taxonomy" id="1120940"/>
    <lineage>
        <taxon>Bacteria</taxon>
        <taxon>Bacillati</taxon>
        <taxon>Actinomycetota</taxon>
        <taxon>Actinomycetes</taxon>
        <taxon>Streptosporangiales</taxon>
        <taxon>Thermomonosporaceae</taxon>
        <taxon>Actinomadura</taxon>
    </lineage>
</organism>
<proteinExistence type="predicted"/>
<dbReference type="PROSITE" id="PS50943">
    <property type="entry name" value="HTH_CROC1"/>
    <property type="match status" value="1"/>
</dbReference>
<accession>A0A495QUB6</accession>
<dbReference type="InterPro" id="IPR010982">
    <property type="entry name" value="Lambda_DNA-bd_dom_sf"/>
</dbReference>
<dbReference type="Gene3D" id="1.10.260.40">
    <property type="entry name" value="lambda repressor-like DNA-binding domains"/>
    <property type="match status" value="1"/>
</dbReference>
<dbReference type="EMBL" id="RBWU01000002">
    <property type="protein sequence ID" value="RKS77132.1"/>
    <property type="molecule type" value="Genomic_DNA"/>
</dbReference>